<dbReference type="InterPro" id="IPR036249">
    <property type="entry name" value="Thioredoxin-like_sf"/>
</dbReference>
<dbReference type="Gene3D" id="1.20.1050.10">
    <property type="match status" value="1"/>
</dbReference>
<accession>A0ABQ1I0H2</accession>
<evidence type="ECO:0000313" key="4">
    <source>
        <dbReference type="EMBL" id="GGB00942.1"/>
    </source>
</evidence>
<dbReference type="PANTHER" id="PTHR44051:SF9">
    <property type="entry name" value="GLUTATHIONE S-TRANSFERASE 1"/>
    <property type="match status" value="1"/>
</dbReference>
<dbReference type="InterPro" id="IPR040079">
    <property type="entry name" value="Glutathione_S-Trfase"/>
</dbReference>
<reference evidence="5" key="1">
    <citation type="journal article" date="2019" name="Int. J. Syst. Evol. Microbiol.">
        <title>The Global Catalogue of Microorganisms (GCM) 10K type strain sequencing project: providing services to taxonomists for standard genome sequencing and annotation.</title>
        <authorList>
            <consortium name="The Broad Institute Genomics Platform"/>
            <consortium name="The Broad Institute Genome Sequencing Center for Infectious Disease"/>
            <person name="Wu L."/>
            <person name="Ma J."/>
        </authorList>
    </citation>
    <scope>NUCLEOTIDE SEQUENCE [LARGE SCALE GENOMIC DNA]</scope>
    <source>
        <strain evidence="5">CGMCC 1.10131</strain>
    </source>
</reference>
<protein>
    <submittedName>
        <fullName evidence="4">Glutathione S-transferase</fullName>
    </submittedName>
</protein>
<comment type="similarity">
    <text evidence="1">Belongs to the GST superfamily.</text>
</comment>
<sequence>MITLHHLVQSRSNRIAWLLEALQQPYQITVYQRDSKTYGAPESLKQVSPLGKAPVISDGELVIAESGAIIEYLIDNYDEQQQFRPKDGQALLDYRYWLHFAEGSMMPLLVMRLVLNKSLEKPMPFFAKPIIRKFVDGLNNMFIEPRIVPQLQQVEQHLAKHTWFAGEQLSGADFQMMLVLQLAAQRCDMSPYSQIKRYMQQIEKIESYQRAMKKLAAAEAGE</sequence>
<dbReference type="SFLD" id="SFLDS00019">
    <property type="entry name" value="Glutathione_Transferase_(cytos"/>
    <property type="match status" value="1"/>
</dbReference>
<evidence type="ECO:0000259" key="3">
    <source>
        <dbReference type="PROSITE" id="PS50405"/>
    </source>
</evidence>
<dbReference type="PANTHER" id="PTHR44051">
    <property type="entry name" value="GLUTATHIONE S-TRANSFERASE-RELATED"/>
    <property type="match status" value="1"/>
</dbReference>
<dbReference type="SFLD" id="SFLDG00358">
    <property type="entry name" value="Main_(cytGST)"/>
    <property type="match status" value="1"/>
</dbReference>
<dbReference type="InterPro" id="IPR010987">
    <property type="entry name" value="Glutathione-S-Trfase_C-like"/>
</dbReference>
<dbReference type="InterPro" id="IPR004046">
    <property type="entry name" value="GST_C"/>
</dbReference>
<dbReference type="Pfam" id="PF02798">
    <property type="entry name" value="GST_N"/>
    <property type="match status" value="1"/>
</dbReference>
<dbReference type="PROSITE" id="PS50404">
    <property type="entry name" value="GST_NTER"/>
    <property type="match status" value="1"/>
</dbReference>
<gene>
    <name evidence="4" type="primary">gstA</name>
    <name evidence="4" type="ORF">GCM10007414_12610</name>
</gene>
<keyword evidence="5" id="KW-1185">Reference proteome</keyword>
<evidence type="ECO:0000259" key="2">
    <source>
        <dbReference type="PROSITE" id="PS50404"/>
    </source>
</evidence>
<dbReference type="CDD" id="cd03046">
    <property type="entry name" value="GST_N_GTT1_like"/>
    <property type="match status" value="1"/>
</dbReference>
<organism evidence="4 5">
    <name type="scientific">Agarivorans gilvus</name>
    <dbReference type="NCBI Taxonomy" id="680279"/>
    <lineage>
        <taxon>Bacteria</taxon>
        <taxon>Pseudomonadati</taxon>
        <taxon>Pseudomonadota</taxon>
        <taxon>Gammaproteobacteria</taxon>
        <taxon>Alteromonadales</taxon>
        <taxon>Alteromonadaceae</taxon>
        <taxon>Agarivorans</taxon>
    </lineage>
</organism>
<dbReference type="Pfam" id="PF00043">
    <property type="entry name" value="GST_C"/>
    <property type="match status" value="1"/>
</dbReference>
<dbReference type="PROSITE" id="PS50405">
    <property type="entry name" value="GST_CTER"/>
    <property type="match status" value="1"/>
</dbReference>
<proteinExistence type="inferred from homology"/>
<evidence type="ECO:0000256" key="1">
    <source>
        <dbReference type="RuleBase" id="RU003494"/>
    </source>
</evidence>
<dbReference type="Gene3D" id="3.40.30.10">
    <property type="entry name" value="Glutaredoxin"/>
    <property type="match status" value="1"/>
</dbReference>
<dbReference type="SUPFAM" id="SSF47616">
    <property type="entry name" value="GST C-terminal domain-like"/>
    <property type="match status" value="1"/>
</dbReference>
<name>A0ABQ1I0H2_9ALTE</name>
<dbReference type="CDD" id="cd03189">
    <property type="entry name" value="GST_C_GTT1_like"/>
    <property type="match status" value="1"/>
</dbReference>
<dbReference type="Proteomes" id="UP000651977">
    <property type="component" value="Unassembled WGS sequence"/>
</dbReference>
<dbReference type="SFLD" id="SFLDG01150">
    <property type="entry name" value="Main.1:_Beta-like"/>
    <property type="match status" value="1"/>
</dbReference>
<evidence type="ECO:0000313" key="5">
    <source>
        <dbReference type="Proteomes" id="UP000651977"/>
    </source>
</evidence>
<comment type="caution">
    <text evidence="4">The sequence shown here is derived from an EMBL/GenBank/DDBJ whole genome shotgun (WGS) entry which is preliminary data.</text>
</comment>
<dbReference type="InterPro" id="IPR036282">
    <property type="entry name" value="Glutathione-S-Trfase_C_sf"/>
</dbReference>
<dbReference type="EMBL" id="BMDY01000006">
    <property type="protein sequence ID" value="GGB00942.1"/>
    <property type="molecule type" value="Genomic_DNA"/>
</dbReference>
<feature type="domain" description="GST N-terminal" evidence="2">
    <location>
        <begin position="1"/>
        <end position="81"/>
    </location>
</feature>
<feature type="domain" description="GST C-terminal" evidence="3">
    <location>
        <begin position="87"/>
        <end position="222"/>
    </location>
</feature>
<dbReference type="SUPFAM" id="SSF52833">
    <property type="entry name" value="Thioredoxin-like"/>
    <property type="match status" value="1"/>
</dbReference>
<dbReference type="InterPro" id="IPR004045">
    <property type="entry name" value="Glutathione_S-Trfase_N"/>
</dbReference>
<dbReference type="RefSeq" id="WP_055734818.1">
    <property type="nucleotide sequence ID" value="NZ_BMDY01000006.1"/>
</dbReference>